<gene>
    <name evidence="2" type="ORF">UU16_C0027G0004</name>
</gene>
<feature type="transmembrane region" description="Helical" evidence="1">
    <location>
        <begin position="41"/>
        <end position="62"/>
    </location>
</feature>
<sequence length="154" mass="17878">MPKTKNRLFRLVQLQAIAFVVVYFLISNLFVVKFITNPNIYISFFSSLIFGSVSVFAFLYLFSHQNFLPFFKNLQGSQDKKEKKYLKSYIKYGKFLACIIVGILGGPIFLALTIRFLFPRSKNKYLIGFVSTFVSTVIVIFFGKSILELIRFKF</sequence>
<protein>
    <submittedName>
        <fullName evidence="2">Uncharacterized protein</fullName>
    </submittedName>
</protein>
<evidence type="ECO:0000313" key="2">
    <source>
        <dbReference type="EMBL" id="KKR73214.1"/>
    </source>
</evidence>
<dbReference type="Proteomes" id="UP000034013">
    <property type="component" value="Unassembled WGS sequence"/>
</dbReference>
<feature type="transmembrane region" description="Helical" evidence="1">
    <location>
        <begin position="12"/>
        <end position="35"/>
    </location>
</feature>
<feature type="transmembrane region" description="Helical" evidence="1">
    <location>
        <begin position="95"/>
        <end position="118"/>
    </location>
</feature>
<organism evidence="2 3">
    <name type="scientific">Candidatus Woesebacteria bacterium GW2011_GWA2_40_7</name>
    <dbReference type="NCBI Taxonomy" id="1618562"/>
    <lineage>
        <taxon>Bacteria</taxon>
        <taxon>Candidatus Woeseibacteriota</taxon>
    </lineage>
</organism>
<reference evidence="2 3" key="1">
    <citation type="journal article" date="2015" name="Nature">
        <title>rRNA introns, odd ribosomes, and small enigmatic genomes across a large radiation of phyla.</title>
        <authorList>
            <person name="Brown C.T."/>
            <person name="Hug L.A."/>
            <person name="Thomas B.C."/>
            <person name="Sharon I."/>
            <person name="Castelle C.J."/>
            <person name="Singh A."/>
            <person name="Wilkins M.J."/>
            <person name="Williams K.H."/>
            <person name="Banfield J.F."/>
        </authorList>
    </citation>
    <scope>NUCLEOTIDE SEQUENCE [LARGE SCALE GENOMIC DNA]</scope>
</reference>
<dbReference type="AlphaFoldDB" id="A0A0G0T8C1"/>
<dbReference type="EMBL" id="LBZO01000027">
    <property type="protein sequence ID" value="KKR73214.1"/>
    <property type="molecule type" value="Genomic_DNA"/>
</dbReference>
<evidence type="ECO:0000313" key="3">
    <source>
        <dbReference type="Proteomes" id="UP000034013"/>
    </source>
</evidence>
<keyword evidence="1" id="KW-0812">Transmembrane</keyword>
<name>A0A0G0T8C1_9BACT</name>
<comment type="caution">
    <text evidence="2">The sequence shown here is derived from an EMBL/GenBank/DDBJ whole genome shotgun (WGS) entry which is preliminary data.</text>
</comment>
<proteinExistence type="predicted"/>
<feature type="transmembrane region" description="Helical" evidence="1">
    <location>
        <begin position="124"/>
        <end position="143"/>
    </location>
</feature>
<keyword evidence="1" id="KW-0472">Membrane</keyword>
<evidence type="ECO:0000256" key="1">
    <source>
        <dbReference type="SAM" id="Phobius"/>
    </source>
</evidence>
<keyword evidence="1" id="KW-1133">Transmembrane helix</keyword>
<accession>A0A0G0T8C1</accession>